<feature type="compositionally biased region" description="Basic and acidic residues" evidence="2">
    <location>
        <begin position="218"/>
        <end position="229"/>
    </location>
</feature>
<feature type="compositionally biased region" description="Basic and acidic residues" evidence="2">
    <location>
        <begin position="155"/>
        <end position="166"/>
    </location>
</feature>
<dbReference type="InterPro" id="IPR001969">
    <property type="entry name" value="Aspartic_peptidase_AS"/>
</dbReference>
<feature type="compositionally biased region" description="Polar residues" evidence="2">
    <location>
        <begin position="480"/>
        <end position="489"/>
    </location>
</feature>
<dbReference type="GO" id="GO:0003676">
    <property type="term" value="F:nucleic acid binding"/>
    <property type="evidence" value="ECO:0007669"/>
    <property type="project" value="InterPro"/>
</dbReference>
<dbReference type="GO" id="GO:0006508">
    <property type="term" value="P:proteolysis"/>
    <property type="evidence" value="ECO:0007669"/>
    <property type="project" value="InterPro"/>
</dbReference>
<evidence type="ECO:0000256" key="2">
    <source>
        <dbReference type="SAM" id="MobiDB-lite"/>
    </source>
</evidence>
<reference evidence="4 5" key="2">
    <citation type="submission" date="2018-11" db="EMBL/GenBank/DDBJ databases">
        <authorList>
            <consortium name="Pathogen Informatics"/>
        </authorList>
    </citation>
    <scope>NUCLEOTIDE SEQUENCE [LARGE SCALE GENOMIC DNA]</scope>
    <source>
        <strain evidence="4 5">MHpl1</strain>
    </source>
</reference>
<feature type="region of interest" description="Disordered" evidence="2">
    <location>
        <begin position="214"/>
        <end position="261"/>
    </location>
</feature>
<dbReference type="InterPro" id="IPR036875">
    <property type="entry name" value="Znf_CCHC_sf"/>
</dbReference>
<dbReference type="SUPFAM" id="SSF57756">
    <property type="entry name" value="Retrovirus zinc finger-like domains"/>
    <property type="match status" value="1"/>
</dbReference>
<evidence type="ECO:0000313" key="4">
    <source>
        <dbReference type="EMBL" id="VDO06371.1"/>
    </source>
</evidence>
<evidence type="ECO:0000313" key="5">
    <source>
        <dbReference type="Proteomes" id="UP000268014"/>
    </source>
</evidence>
<feature type="domain" description="CCHC-type" evidence="3">
    <location>
        <begin position="507"/>
        <end position="521"/>
    </location>
</feature>
<name>A0A0N4VU14_HAEPC</name>
<dbReference type="EMBL" id="UZAF01000733">
    <property type="protein sequence ID" value="VDO06371.1"/>
    <property type="molecule type" value="Genomic_DNA"/>
</dbReference>
<dbReference type="Pfam" id="PF00098">
    <property type="entry name" value="zf-CCHC"/>
    <property type="match status" value="1"/>
</dbReference>
<dbReference type="Gene3D" id="4.10.60.10">
    <property type="entry name" value="Zinc finger, CCHC-type"/>
    <property type="match status" value="1"/>
</dbReference>
<dbReference type="PROSITE" id="PS00141">
    <property type="entry name" value="ASP_PROTEASE"/>
    <property type="match status" value="1"/>
</dbReference>
<dbReference type="Proteomes" id="UP000268014">
    <property type="component" value="Unassembled WGS sequence"/>
</dbReference>
<dbReference type="GO" id="GO:0004190">
    <property type="term" value="F:aspartic-type endopeptidase activity"/>
    <property type="evidence" value="ECO:0007669"/>
    <property type="project" value="InterPro"/>
</dbReference>
<feature type="compositionally biased region" description="Low complexity" evidence="2">
    <location>
        <begin position="247"/>
        <end position="261"/>
    </location>
</feature>
<evidence type="ECO:0000259" key="3">
    <source>
        <dbReference type="PROSITE" id="PS50158"/>
    </source>
</evidence>
<dbReference type="OMA" id="RIACAMH"/>
<keyword evidence="1" id="KW-0479">Metal-binding</keyword>
<feature type="compositionally biased region" description="Polar residues" evidence="2">
    <location>
        <begin position="169"/>
        <end position="178"/>
    </location>
</feature>
<dbReference type="InterPro" id="IPR001878">
    <property type="entry name" value="Znf_CCHC"/>
</dbReference>
<dbReference type="STRING" id="6290.A0A0N4VU14"/>
<feature type="region of interest" description="Disordered" evidence="2">
    <location>
        <begin position="155"/>
        <end position="185"/>
    </location>
</feature>
<dbReference type="WBParaSite" id="HPLM_0000078101-mRNA-1">
    <property type="protein sequence ID" value="HPLM_0000078101-mRNA-1"/>
    <property type="gene ID" value="HPLM_0000078101"/>
</dbReference>
<protein>
    <submittedName>
        <fullName evidence="6">CCHC-type domain-containing protein</fullName>
    </submittedName>
</protein>
<dbReference type="GO" id="GO:0008270">
    <property type="term" value="F:zinc ion binding"/>
    <property type="evidence" value="ECO:0007669"/>
    <property type="project" value="UniProtKB-KW"/>
</dbReference>
<dbReference type="OrthoDB" id="5860120at2759"/>
<evidence type="ECO:0000256" key="1">
    <source>
        <dbReference type="PROSITE-ProRule" id="PRU00047"/>
    </source>
</evidence>
<keyword evidence="1" id="KW-0863">Zinc-finger</keyword>
<reference evidence="6" key="1">
    <citation type="submission" date="2017-02" db="UniProtKB">
        <authorList>
            <consortium name="WormBaseParasite"/>
        </authorList>
    </citation>
    <scope>IDENTIFICATION</scope>
</reference>
<keyword evidence="5" id="KW-1185">Reference proteome</keyword>
<dbReference type="AlphaFoldDB" id="A0A0N4VU14"/>
<dbReference type="GO" id="GO:0019899">
    <property type="term" value="F:enzyme binding"/>
    <property type="evidence" value="ECO:0007669"/>
    <property type="project" value="UniProtKB-ARBA"/>
</dbReference>
<evidence type="ECO:0000313" key="6">
    <source>
        <dbReference type="WBParaSite" id="HPLM_0000078101-mRNA-1"/>
    </source>
</evidence>
<organism evidence="6">
    <name type="scientific">Haemonchus placei</name>
    <name type="common">Barber's pole worm</name>
    <dbReference type="NCBI Taxonomy" id="6290"/>
    <lineage>
        <taxon>Eukaryota</taxon>
        <taxon>Metazoa</taxon>
        <taxon>Ecdysozoa</taxon>
        <taxon>Nematoda</taxon>
        <taxon>Chromadorea</taxon>
        <taxon>Rhabditida</taxon>
        <taxon>Rhabditina</taxon>
        <taxon>Rhabditomorpha</taxon>
        <taxon>Strongyloidea</taxon>
        <taxon>Trichostrongylidae</taxon>
        <taxon>Haemonchus</taxon>
    </lineage>
</organism>
<feature type="region of interest" description="Disordered" evidence="2">
    <location>
        <begin position="451"/>
        <end position="503"/>
    </location>
</feature>
<dbReference type="SMART" id="SM00343">
    <property type="entry name" value="ZnF_C2HC"/>
    <property type="match status" value="1"/>
</dbReference>
<gene>
    <name evidence="4" type="ORF">HPLM_LOCUS782</name>
</gene>
<dbReference type="GO" id="GO:0005737">
    <property type="term" value="C:cytoplasm"/>
    <property type="evidence" value="ECO:0007669"/>
    <property type="project" value="UniProtKB-ARBA"/>
</dbReference>
<sequence length="633" mass="71191">MSSMELCPEELEKLLLDENTTAEQLASIKATLERLSKKVDNLAASEAQQVSTSTEVITKCLANLREIPAQTSQGVATRTAKQLEELVSSKINEECNLIELELERLNKLELDVRACKNLVCETITLVLSAQALQSDIVESRARQHEKLLAPKKEIKTTSEGAWEPKSHAKSFQFQQNRQGSEEGPSRKVVYEQLNAGDFDNVEYHVNFDPVAAAQGKPTGEHVTGKDEQKSLQPEGTIGWRPKTKGLSPSTSSRSHSSGGSFHSETQIGCILAAMALPEVETFKDAQGKNFDEFIMKFKMKYQNLRLRNNLLNQLLISKLEGYPKAVAQALPKNLREGNFDDLVETLRSKFKCNDSAVQMKAYMDLKRLRKTGDVTRYCLELERLTRDAYPDASEEELSRTRAGELVSQLTDWPEYLQLYTTMEIAPKGLAYEMVKTMAQRCERSKEVAAIMRNASEGRPRSRQEGGKRMAYHNDKPRCSQDGSSTIENTNNKEEPQKKTDKQKSVMKCYNCNKPGHLKKDCMLSKKRNTMENVRKPQQQAEPAKMFTASLKKWMRGSVEITSHSELVGEQTTTEVNVLGMTRKALLDTGSQISIIPLHMLQEAKDAGFDLNSDVEEIPLNQHKPVYDASGNRM</sequence>
<feature type="compositionally biased region" description="Basic and acidic residues" evidence="2">
    <location>
        <begin position="490"/>
        <end position="503"/>
    </location>
</feature>
<proteinExistence type="predicted"/>
<feature type="compositionally biased region" description="Basic and acidic residues" evidence="2">
    <location>
        <begin position="455"/>
        <end position="478"/>
    </location>
</feature>
<keyword evidence="1" id="KW-0862">Zinc</keyword>
<accession>A0A0N4VU14</accession>
<dbReference type="PROSITE" id="PS50158">
    <property type="entry name" value="ZF_CCHC"/>
    <property type="match status" value="1"/>
</dbReference>